<gene>
    <name evidence="6" type="ORF">AG1IA_07348</name>
</gene>
<evidence type="ECO:0000313" key="7">
    <source>
        <dbReference type="Proteomes" id="UP000011668"/>
    </source>
</evidence>
<dbReference type="HOGENOM" id="CLU_020375_0_0_1"/>
<dbReference type="STRING" id="983506.L8WK91"/>
<evidence type="ECO:0000259" key="5">
    <source>
        <dbReference type="PROSITE" id="PS51745"/>
    </source>
</evidence>
<dbReference type="Pfam" id="PF00564">
    <property type="entry name" value="PB1"/>
    <property type="match status" value="1"/>
</dbReference>
<evidence type="ECO:0000256" key="4">
    <source>
        <dbReference type="SAM" id="MobiDB-lite"/>
    </source>
</evidence>
<dbReference type="PANTHER" id="PTHR15175">
    <property type="entry name" value="NEUTROPHIL CYTOSOLIC FACTOR 2, NEUTROPHIL NADPH OXIDASE FACTOR 2"/>
    <property type="match status" value="1"/>
</dbReference>
<evidence type="ECO:0000313" key="6">
    <source>
        <dbReference type="EMBL" id="ELU38621.1"/>
    </source>
</evidence>
<accession>L8WK91</accession>
<feature type="compositionally biased region" description="Low complexity" evidence="4">
    <location>
        <begin position="442"/>
        <end position="457"/>
    </location>
</feature>
<dbReference type="Proteomes" id="UP000011668">
    <property type="component" value="Unassembled WGS sequence"/>
</dbReference>
<dbReference type="PROSITE" id="PS51745">
    <property type="entry name" value="PB1"/>
    <property type="match status" value="1"/>
</dbReference>
<reference evidence="6 7" key="1">
    <citation type="journal article" date="2013" name="Nat. Commun.">
        <title>The evolution and pathogenic mechanisms of the rice sheath blight pathogen.</title>
        <authorList>
            <person name="Zheng A."/>
            <person name="Lin R."/>
            <person name="Xu L."/>
            <person name="Qin P."/>
            <person name="Tang C."/>
            <person name="Ai P."/>
            <person name="Zhang D."/>
            <person name="Liu Y."/>
            <person name="Sun Z."/>
            <person name="Feng H."/>
            <person name="Wang Y."/>
            <person name="Chen Y."/>
            <person name="Liang X."/>
            <person name="Fu R."/>
            <person name="Li Q."/>
            <person name="Zhang J."/>
            <person name="Yu X."/>
            <person name="Xie Z."/>
            <person name="Ding L."/>
            <person name="Guan P."/>
            <person name="Tang J."/>
            <person name="Liang Y."/>
            <person name="Wang S."/>
            <person name="Deng Q."/>
            <person name="Li S."/>
            <person name="Zhu J."/>
            <person name="Wang L."/>
            <person name="Liu H."/>
            <person name="Li P."/>
        </authorList>
    </citation>
    <scope>NUCLEOTIDE SEQUENCE [LARGE SCALE GENOMIC DNA]</scope>
    <source>
        <strain evidence="7">AG-1 IA</strain>
    </source>
</reference>
<feature type="repeat" description="TPR" evidence="3">
    <location>
        <begin position="162"/>
        <end position="195"/>
    </location>
</feature>
<sequence>MNMGSSLVAGDYSIHVHDIMVGGVRNEEICSAGGCYQVSVSFPEKASQRTGRDADDTRHDMICRNIALPFRRELIKCRSKVYLANSRLAFVDVEYPVGYKSGLILTSVCQAELEAWANALNAYDAEDFQKALELFEVRVDSIDRGQSRSSNLYFSQPISDTSRILTNIGLILATIGEHERAIERFKQATESDTYLAIAYFQCGVSCFLLGDYESAFEQFESALMWLRGNQAMCVVALILLEGLCLLNSGRPEAAMQDLLAAQKEKSTPEHDVIDDAIREQGEGYTVFSIPVGVLFRPNPNKIKNLKTKDYLGKARLISRDGSKYEAFDGVDPSELAFGRERPPLTATSDPGRRPGVPSKEGANLGRSSSDLGGTSAPRNPVGLSRAATTAVSNPTNRPSFELRREPESLIRAATTVRPMRPASPPRSLRPASPPRPAPAPAPKLRSPEPAAAAPLPATRGLSVRRPPGVLKPTPALPPPEEDDAYDGYLGRSAGSDNQWVEEPVSISSHSRAPSRSASAMGGRTQASYPTRSPSQHTVRRALSRKGTTMSRRTRSYDEEEGYVSGSGGDYEEAQFETTKIRVRLRFKNDLRGMAIMPDISCDDFMDRVCVKFGREYGDLSIKFVDDDGAKVTIMDESDFELAIETARAAALKGKESRLEICIGSKSLKLLAVVGSEEMRSRDHRDSGRDNRMTKGLDSDVDRNEPALVWATKHAFEAAATMTEGCSPDQHEYVFVSCFSFQSFIRLCDLGLWLRPIGSRHPQIPSQASEYPPAS</sequence>
<dbReference type="OrthoDB" id="9450131at2759"/>
<dbReference type="SUPFAM" id="SSF48452">
    <property type="entry name" value="TPR-like"/>
    <property type="match status" value="1"/>
</dbReference>
<evidence type="ECO:0000256" key="3">
    <source>
        <dbReference type="PROSITE-ProRule" id="PRU00339"/>
    </source>
</evidence>
<dbReference type="InterPro" id="IPR051864">
    <property type="entry name" value="NCF2_NOXA1"/>
</dbReference>
<feature type="region of interest" description="Disordered" evidence="4">
    <location>
        <begin position="333"/>
        <end position="569"/>
    </location>
</feature>
<dbReference type="EMBL" id="AFRT01002116">
    <property type="protein sequence ID" value="ELU38621.1"/>
    <property type="molecule type" value="Genomic_DNA"/>
</dbReference>
<feature type="compositionally biased region" description="Polar residues" evidence="4">
    <location>
        <begin position="524"/>
        <end position="536"/>
    </location>
</feature>
<comment type="caution">
    <text evidence="6">The sequence shown here is derived from an EMBL/GenBank/DDBJ whole genome shotgun (WGS) entry which is preliminary data.</text>
</comment>
<dbReference type="InterPro" id="IPR000270">
    <property type="entry name" value="PB1_dom"/>
</dbReference>
<dbReference type="Gene3D" id="1.25.40.10">
    <property type="entry name" value="Tetratricopeptide repeat domain"/>
    <property type="match status" value="1"/>
</dbReference>
<dbReference type="AlphaFoldDB" id="L8WK91"/>
<dbReference type="InterPro" id="IPR053793">
    <property type="entry name" value="PB1-like"/>
</dbReference>
<name>L8WK91_THACA</name>
<keyword evidence="2 3" id="KW-0802">TPR repeat</keyword>
<dbReference type="InterPro" id="IPR019734">
    <property type="entry name" value="TPR_rpt"/>
</dbReference>
<dbReference type="PROSITE" id="PS50005">
    <property type="entry name" value="TPR"/>
    <property type="match status" value="1"/>
</dbReference>
<keyword evidence="1" id="KW-0677">Repeat</keyword>
<evidence type="ECO:0000256" key="1">
    <source>
        <dbReference type="ARBA" id="ARBA00022737"/>
    </source>
</evidence>
<feature type="compositionally biased region" description="Low complexity" evidence="4">
    <location>
        <begin position="505"/>
        <end position="519"/>
    </location>
</feature>
<dbReference type="OMA" id="IRVKIHY"/>
<dbReference type="InterPro" id="IPR011990">
    <property type="entry name" value="TPR-like_helical_dom_sf"/>
</dbReference>
<protein>
    <submittedName>
        <fullName evidence="6">NADPH oxidase regulator NoxR</fullName>
    </submittedName>
</protein>
<keyword evidence="7" id="KW-1185">Reference proteome</keyword>
<dbReference type="SUPFAM" id="SSF54277">
    <property type="entry name" value="CAD &amp; PB1 domains"/>
    <property type="match status" value="1"/>
</dbReference>
<organism evidence="6 7">
    <name type="scientific">Thanatephorus cucumeris (strain AG1-IA)</name>
    <name type="common">Rice sheath blight fungus</name>
    <name type="synonym">Rhizoctonia solani</name>
    <dbReference type="NCBI Taxonomy" id="983506"/>
    <lineage>
        <taxon>Eukaryota</taxon>
        <taxon>Fungi</taxon>
        <taxon>Dikarya</taxon>
        <taxon>Basidiomycota</taxon>
        <taxon>Agaricomycotina</taxon>
        <taxon>Agaricomycetes</taxon>
        <taxon>Cantharellales</taxon>
        <taxon>Ceratobasidiaceae</taxon>
        <taxon>Rhizoctonia</taxon>
        <taxon>Rhizoctonia solani AG-1</taxon>
    </lineage>
</organism>
<dbReference type="Gene3D" id="3.10.20.90">
    <property type="entry name" value="Phosphatidylinositol 3-kinase Catalytic Subunit, Chain A, domain 1"/>
    <property type="match status" value="1"/>
</dbReference>
<proteinExistence type="predicted"/>
<evidence type="ECO:0000256" key="2">
    <source>
        <dbReference type="ARBA" id="ARBA00022803"/>
    </source>
</evidence>
<feature type="compositionally biased region" description="Low complexity" evidence="4">
    <location>
        <begin position="417"/>
        <end position="430"/>
    </location>
</feature>
<dbReference type="SMART" id="SM00028">
    <property type="entry name" value="TPR"/>
    <property type="match status" value="3"/>
</dbReference>
<dbReference type="SMART" id="SM00666">
    <property type="entry name" value="PB1"/>
    <property type="match status" value="1"/>
</dbReference>
<dbReference type="PANTHER" id="PTHR15175:SF0">
    <property type="entry name" value="SH3 DOMAIN-CONTAINING PROTEIN C23A1.17"/>
    <property type="match status" value="1"/>
</dbReference>
<dbReference type="Pfam" id="PF13181">
    <property type="entry name" value="TPR_8"/>
    <property type="match status" value="1"/>
</dbReference>
<feature type="compositionally biased region" description="Pro residues" evidence="4">
    <location>
        <begin position="431"/>
        <end position="441"/>
    </location>
</feature>
<feature type="domain" description="PB1" evidence="5">
    <location>
        <begin position="577"/>
        <end position="674"/>
    </location>
</feature>
<feature type="compositionally biased region" description="Polar residues" evidence="4">
    <location>
        <begin position="386"/>
        <end position="398"/>
    </location>
</feature>